<reference evidence="2 3" key="1">
    <citation type="journal article" date="2024" name="J Genomics">
        <title>Draft genome sequencing and assembly of Favolaschia claudopus CIRM-BRFM 2984 isolated from oak limbs.</title>
        <authorList>
            <person name="Navarro D."/>
            <person name="Drula E."/>
            <person name="Chaduli D."/>
            <person name="Cazenave R."/>
            <person name="Ahrendt S."/>
            <person name="Wang J."/>
            <person name="Lipzen A."/>
            <person name="Daum C."/>
            <person name="Barry K."/>
            <person name="Grigoriev I.V."/>
            <person name="Favel A."/>
            <person name="Rosso M.N."/>
            <person name="Martin F."/>
        </authorList>
    </citation>
    <scope>NUCLEOTIDE SEQUENCE [LARGE SCALE GENOMIC DNA]</scope>
    <source>
        <strain evidence="2 3">CIRM-BRFM 2984</strain>
    </source>
</reference>
<proteinExistence type="predicted"/>
<comment type="caution">
    <text evidence="2">The sequence shown here is derived from an EMBL/GenBank/DDBJ whole genome shotgun (WGS) entry which is preliminary data.</text>
</comment>
<evidence type="ECO:0000256" key="1">
    <source>
        <dbReference type="SAM" id="SignalP"/>
    </source>
</evidence>
<feature type="signal peptide" evidence="1">
    <location>
        <begin position="1"/>
        <end position="20"/>
    </location>
</feature>
<organism evidence="2 3">
    <name type="scientific">Favolaschia claudopus</name>
    <dbReference type="NCBI Taxonomy" id="2862362"/>
    <lineage>
        <taxon>Eukaryota</taxon>
        <taxon>Fungi</taxon>
        <taxon>Dikarya</taxon>
        <taxon>Basidiomycota</taxon>
        <taxon>Agaricomycotina</taxon>
        <taxon>Agaricomycetes</taxon>
        <taxon>Agaricomycetidae</taxon>
        <taxon>Agaricales</taxon>
        <taxon>Marasmiineae</taxon>
        <taxon>Mycenaceae</taxon>
        <taxon>Favolaschia</taxon>
    </lineage>
</organism>
<dbReference type="Proteomes" id="UP001362999">
    <property type="component" value="Unassembled WGS sequence"/>
</dbReference>
<sequence>MPGRLVLLYVRLLTLGNVSGTSWRCPTLGASVAQIVRTVRNGCVFLVSTLRRQNAIYLLQELRSSHRLDRLKKILLIASKLYSRSGTASQVFGHANSISGRVLRSLRDAISNIS</sequence>
<keyword evidence="1" id="KW-0732">Signal</keyword>
<protein>
    <recommendedName>
        <fullName evidence="4">Secreted protein</fullName>
    </recommendedName>
</protein>
<evidence type="ECO:0008006" key="4">
    <source>
        <dbReference type="Google" id="ProtNLM"/>
    </source>
</evidence>
<dbReference type="EMBL" id="JAWWNJ010000022">
    <property type="protein sequence ID" value="KAK7033820.1"/>
    <property type="molecule type" value="Genomic_DNA"/>
</dbReference>
<gene>
    <name evidence="2" type="ORF">R3P38DRAFT_2916076</name>
</gene>
<name>A0AAW0C594_9AGAR</name>
<evidence type="ECO:0000313" key="3">
    <source>
        <dbReference type="Proteomes" id="UP001362999"/>
    </source>
</evidence>
<evidence type="ECO:0000313" key="2">
    <source>
        <dbReference type="EMBL" id="KAK7033820.1"/>
    </source>
</evidence>
<keyword evidence="3" id="KW-1185">Reference proteome</keyword>
<dbReference type="AlphaFoldDB" id="A0AAW0C594"/>
<feature type="chain" id="PRO_5043508311" description="Secreted protein" evidence="1">
    <location>
        <begin position="21"/>
        <end position="114"/>
    </location>
</feature>
<accession>A0AAW0C594</accession>